<dbReference type="Pfam" id="PF13419">
    <property type="entry name" value="HAD_2"/>
    <property type="match status" value="1"/>
</dbReference>
<dbReference type="InterPro" id="IPR041492">
    <property type="entry name" value="HAD_2"/>
</dbReference>
<dbReference type="Gene3D" id="3.40.50.1000">
    <property type="entry name" value="HAD superfamily/HAD-like"/>
    <property type="match status" value="1"/>
</dbReference>
<organism evidence="2 3">
    <name type="scientific">Faecalimonas umbilicata</name>
    <dbReference type="NCBI Taxonomy" id="1912855"/>
    <lineage>
        <taxon>Bacteria</taxon>
        <taxon>Bacillati</taxon>
        <taxon>Bacillota</taxon>
        <taxon>Clostridia</taxon>
        <taxon>Lachnospirales</taxon>
        <taxon>Lachnospiraceae</taxon>
        <taxon>Faecalimonas</taxon>
    </lineage>
</organism>
<name>A0A4R3JS93_9FIRM</name>
<proteinExistence type="predicted"/>
<dbReference type="SFLD" id="SFLDS00003">
    <property type="entry name" value="Haloacid_Dehalogenase"/>
    <property type="match status" value="1"/>
</dbReference>
<dbReference type="RefSeq" id="WP_008974831.1">
    <property type="nucleotide sequence ID" value="NZ_BHEO01000002.1"/>
</dbReference>
<protein>
    <submittedName>
        <fullName evidence="2">Phosphoglycolate phosphatase</fullName>
    </submittedName>
</protein>
<dbReference type="SFLD" id="SFLDG01135">
    <property type="entry name" value="C1.5.6:_HAD__Beta-PGM__Phospha"/>
    <property type="match status" value="1"/>
</dbReference>
<reference evidence="2 3" key="2">
    <citation type="submission" date="2019-03" db="EMBL/GenBank/DDBJ databases">
        <title>Genomic Encyclopedia of Type Strains, Phase IV (KMG-IV): sequencing the most valuable type-strain genomes for metagenomic binning, comparative biology and taxonomic classification.</title>
        <authorList>
            <person name="Goeker M."/>
        </authorList>
    </citation>
    <scope>NUCLEOTIDE SEQUENCE [LARGE SCALE GENOMIC DNA]</scope>
    <source>
        <strain evidence="2 3">DSM 103426</strain>
    </source>
</reference>
<dbReference type="SUPFAM" id="SSF56784">
    <property type="entry name" value="HAD-like"/>
    <property type="match status" value="1"/>
</dbReference>
<evidence type="ECO:0000313" key="3">
    <source>
        <dbReference type="Proteomes" id="UP000294613"/>
    </source>
</evidence>
<dbReference type="NCBIfam" id="TIGR01549">
    <property type="entry name" value="HAD-SF-IA-v1"/>
    <property type="match status" value="1"/>
</dbReference>
<comment type="caution">
    <text evidence="2">The sequence shown here is derived from an EMBL/GenBank/DDBJ whole genome shotgun (WGS) entry which is preliminary data.</text>
</comment>
<dbReference type="Proteomes" id="UP000702954">
    <property type="component" value="Unassembled WGS sequence"/>
</dbReference>
<sequence length="214" mass="24367">MYQHILFDLDGTLTDPKVGITSAVAHALKFYGIEVENLDTLCKFIGPPLADSFMEYYGFDREQAVEAVEKYREYFSVRGLYENEVYPGIEKLLKALTEQGKKVYLATSKPEVYARQILEYFHLTEYFTFIGGSELSGERVRKGDVIAYVLEHEKITDRDKVIMVGDRMHDVLGAKEQNIPCIGVLYGYGNRQELEEAGAAMIKESVEELHDTLV</sequence>
<dbReference type="Gene3D" id="1.10.150.240">
    <property type="entry name" value="Putative phosphatase, domain 2"/>
    <property type="match status" value="1"/>
</dbReference>
<dbReference type="CDD" id="cd04302">
    <property type="entry name" value="HAD_5NT"/>
    <property type="match status" value="1"/>
</dbReference>
<dbReference type="PANTHER" id="PTHR43434">
    <property type="entry name" value="PHOSPHOGLYCOLATE PHOSPHATASE"/>
    <property type="match status" value="1"/>
</dbReference>
<keyword evidence="4" id="KW-1185">Reference proteome</keyword>
<dbReference type="InterPro" id="IPR006439">
    <property type="entry name" value="HAD-SF_hydro_IA"/>
</dbReference>
<reference evidence="1 4" key="1">
    <citation type="journal article" date="2018" name="Int. J. Syst. Evol. Microbiol.">
        <title>Draft Genome Sequence of Faecalimonas umbilicata JCM 30896T, an Acetate-Producing Bacterium Isolated from Human Feces.</title>
        <authorList>
            <person name="Sakamoto M."/>
            <person name="Ikeyama N."/>
            <person name="Yuki M."/>
            <person name="Ohkuma M."/>
        </authorList>
    </citation>
    <scope>NUCLEOTIDE SEQUENCE [LARGE SCALE GENOMIC DNA]</scope>
    <source>
        <strain evidence="1 4">EGH7</strain>
    </source>
</reference>
<dbReference type="SFLD" id="SFLDG01129">
    <property type="entry name" value="C1.5:_HAD__Beta-PGM__Phosphata"/>
    <property type="match status" value="1"/>
</dbReference>
<dbReference type="EMBL" id="BHEO01000002">
    <property type="protein sequence ID" value="GBU04283.1"/>
    <property type="molecule type" value="Genomic_DNA"/>
</dbReference>
<dbReference type="EMBL" id="SLZV01000006">
    <property type="protein sequence ID" value="TCS68866.1"/>
    <property type="molecule type" value="Genomic_DNA"/>
</dbReference>
<gene>
    <name evidence="2" type="ORF">EDD74_10669</name>
    <name evidence="1" type="ORF">FAEUMB_08240</name>
</gene>
<dbReference type="GO" id="GO:0004713">
    <property type="term" value="F:protein tyrosine kinase activity"/>
    <property type="evidence" value="ECO:0007669"/>
    <property type="project" value="TreeGrafter"/>
</dbReference>
<dbReference type="GO" id="GO:0005829">
    <property type="term" value="C:cytosol"/>
    <property type="evidence" value="ECO:0007669"/>
    <property type="project" value="TreeGrafter"/>
</dbReference>
<dbReference type="InterPro" id="IPR023214">
    <property type="entry name" value="HAD_sf"/>
</dbReference>
<dbReference type="InterPro" id="IPR023198">
    <property type="entry name" value="PGP-like_dom2"/>
</dbReference>
<evidence type="ECO:0000313" key="4">
    <source>
        <dbReference type="Proteomes" id="UP000702954"/>
    </source>
</evidence>
<dbReference type="FunFam" id="3.40.50.1000:FF:000022">
    <property type="entry name" value="Phosphoglycolate phosphatase"/>
    <property type="match status" value="1"/>
</dbReference>
<dbReference type="AlphaFoldDB" id="A0A4R3JS93"/>
<dbReference type="InterPro" id="IPR036412">
    <property type="entry name" value="HAD-like_sf"/>
</dbReference>
<dbReference type="InterPro" id="IPR050155">
    <property type="entry name" value="HAD-like_hydrolase_sf"/>
</dbReference>
<accession>A0A4R3JS93</accession>
<evidence type="ECO:0000313" key="1">
    <source>
        <dbReference type="EMBL" id="GBU04283.1"/>
    </source>
</evidence>
<evidence type="ECO:0000313" key="2">
    <source>
        <dbReference type="EMBL" id="TCS68866.1"/>
    </source>
</evidence>
<dbReference type="Proteomes" id="UP000294613">
    <property type="component" value="Unassembled WGS sequence"/>
</dbReference>
<dbReference type="PANTHER" id="PTHR43434:SF20">
    <property type="entry name" value="5'-NUCLEOTIDASE"/>
    <property type="match status" value="1"/>
</dbReference>